<dbReference type="SUPFAM" id="SSF57625">
    <property type="entry name" value="Invertebrate chitin-binding proteins"/>
    <property type="match status" value="2"/>
</dbReference>
<keyword evidence="3" id="KW-0677">Repeat</keyword>
<protein>
    <submittedName>
        <fullName evidence="10">Peritrophin-1</fullName>
    </submittedName>
</protein>
<dbReference type="GO" id="GO:0008061">
    <property type="term" value="F:chitin binding"/>
    <property type="evidence" value="ECO:0007669"/>
    <property type="project" value="UniProtKB-KW"/>
</dbReference>
<feature type="domain" description="Chitin-binding type-2" evidence="8">
    <location>
        <begin position="69"/>
        <end position="122"/>
    </location>
</feature>
<dbReference type="InParanoid" id="A0A6I8W4C9"/>
<keyword evidence="5" id="KW-0325">Glycoprotein</keyword>
<dbReference type="PANTHER" id="PTHR23301">
    <property type="entry name" value="CHITIN BINDING PERITROPHIN-A"/>
    <property type="match status" value="1"/>
</dbReference>
<feature type="domain" description="Chitin-binding type-2" evidence="8">
    <location>
        <begin position="132"/>
        <end position="179"/>
    </location>
</feature>
<feature type="signal peptide" evidence="7">
    <location>
        <begin position="1"/>
        <end position="23"/>
    </location>
</feature>
<dbReference type="RefSeq" id="XP_033238178.1">
    <property type="nucleotide sequence ID" value="XM_033382287.1"/>
</dbReference>
<dbReference type="SMART" id="SM00494">
    <property type="entry name" value="ChtBD2"/>
    <property type="match status" value="2"/>
</dbReference>
<evidence type="ECO:0000256" key="3">
    <source>
        <dbReference type="ARBA" id="ARBA00022737"/>
    </source>
</evidence>
<dbReference type="PANTHER" id="PTHR23301:SF0">
    <property type="entry name" value="CHITIN-BINDING TYPE-2 DOMAIN-CONTAINING PROTEIN-RELATED"/>
    <property type="match status" value="1"/>
</dbReference>
<organism evidence="9 10">
    <name type="scientific">Drosophila pseudoobscura pseudoobscura</name>
    <name type="common">Fruit fly</name>
    <dbReference type="NCBI Taxonomy" id="46245"/>
    <lineage>
        <taxon>Eukaryota</taxon>
        <taxon>Metazoa</taxon>
        <taxon>Ecdysozoa</taxon>
        <taxon>Arthropoda</taxon>
        <taxon>Hexapoda</taxon>
        <taxon>Insecta</taxon>
        <taxon>Pterygota</taxon>
        <taxon>Neoptera</taxon>
        <taxon>Endopterygota</taxon>
        <taxon>Diptera</taxon>
        <taxon>Brachycera</taxon>
        <taxon>Muscomorpha</taxon>
        <taxon>Ephydroidea</taxon>
        <taxon>Drosophilidae</taxon>
        <taxon>Drosophila</taxon>
        <taxon>Sophophora</taxon>
    </lineage>
</organism>
<gene>
    <name evidence="10" type="primary">LOC26532380</name>
</gene>
<dbReference type="InterPro" id="IPR002557">
    <property type="entry name" value="Chitin-bd_dom"/>
</dbReference>
<evidence type="ECO:0000259" key="8">
    <source>
        <dbReference type="PROSITE" id="PS50940"/>
    </source>
</evidence>
<dbReference type="Gene3D" id="2.170.140.10">
    <property type="entry name" value="Chitin binding domain"/>
    <property type="match status" value="2"/>
</dbReference>
<evidence type="ECO:0000256" key="4">
    <source>
        <dbReference type="ARBA" id="ARBA00023157"/>
    </source>
</evidence>
<dbReference type="Pfam" id="PF01607">
    <property type="entry name" value="CBM_14"/>
    <property type="match status" value="2"/>
</dbReference>
<feature type="chain" id="PRO_5026345955" evidence="7">
    <location>
        <begin position="24"/>
        <end position="194"/>
    </location>
</feature>
<evidence type="ECO:0000313" key="9">
    <source>
        <dbReference type="Proteomes" id="UP000001819"/>
    </source>
</evidence>
<feature type="compositionally biased region" description="Polar residues" evidence="6">
    <location>
        <begin position="33"/>
        <end position="57"/>
    </location>
</feature>
<sequence>MRGLNRAVVTLGMLAYLVGHAIALPVEDGATETTAEEQTILDSTASESTTLDPSTETEPQEIDTTLPAPVLCEEGEEFLAAPNCQQYYQCLYGEGVLKLCPSGLYWDPSLNVCGWDSQYCENIDVPAGTESPDDCSSGLPFLPYEPDCSKYIQCVYNIGIKQNCPSGLFWSQPLQSCDYTCDSRFAYPEDNQEQ</sequence>
<dbReference type="GO" id="GO:0005576">
    <property type="term" value="C:extracellular region"/>
    <property type="evidence" value="ECO:0007669"/>
    <property type="project" value="InterPro"/>
</dbReference>
<name>A0A6I8W4C9_DROPS</name>
<dbReference type="InterPro" id="IPR036508">
    <property type="entry name" value="Chitin-bd_dom_sf"/>
</dbReference>
<evidence type="ECO:0000256" key="5">
    <source>
        <dbReference type="ARBA" id="ARBA00023180"/>
    </source>
</evidence>
<dbReference type="Proteomes" id="UP000001819">
    <property type="component" value="Chromosome X"/>
</dbReference>
<dbReference type="PROSITE" id="PS50940">
    <property type="entry name" value="CHIT_BIND_II"/>
    <property type="match status" value="2"/>
</dbReference>
<evidence type="ECO:0000256" key="6">
    <source>
        <dbReference type="SAM" id="MobiDB-lite"/>
    </source>
</evidence>
<keyword evidence="2 7" id="KW-0732">Signal</keyword>
<keyword evidence="1" id="KW-0147">Chitin-binding</keyword>
<evidence type="ECO:0000256" key="1">
    <source>
        <dbReference type="ARBA" id="ARBA00022669"/>
    </source>
</evidence>
<proteinExistence type="predicted"/>
<accession>A0A6I8W4C9</accession>
<evidence type="ECO:0000313" key="10">
    <source>
        <dbReference type="RefSeq" id="XP_033238178.1"/>
    </source>
</evidence>
<dbReference type="KEGG" id="dpo:26532380"/>
<dbReference type="AlphaFoldDB" id="A0A6I8W4C9"/>
<keyword evidence="4" id="KW-1015">Disulfide bond</keyword>
<evidence type="ECO:0000256" key="7">
    <source>
        <dbReference type="SAM" id="SignalP"/>
    </source>
</evidence>
<reference evidence="10" key="1">
    <citation type="submission" date="2025-08" db="UniProtKB">
        <authorList>
            <consortium name="RefSeq"/>
        </authorList>
    </citation>
    <scope>IDENTIFICATION</scope>
    <source>
        <strain evidence="10">MV-25-SWS-2005</strain>
        <tissue evidence="10">Whole body</tissue>
    </source>
</reference>
<dbReference type="ExpressionAtlas" id="A0A6I8W4C9">
    <property type="expression patterns" value="baseline"/>
</dbReference>
<feature type="region of interest" description="Disordered" evidence="6">
    <location>
        <begin position="33"/>
        <end position="62"/>
    </location>
</feature>
<keyword evidence="9" id="KW-1185">Reference proteome</keyword>
<evidence type="ECO:0000256" key="2">
    <source>
        <dbReference type="ARBA" id="ARBA00022729"/>
    </source>
</evidence>
<dbReference type="InterPro" id="IPR051940">
    <property type="entry name" value="Chitin_bind-dev_reg"/>
</dbReference>